<dbReference type="EMBL" id="AYXT01000010">
    <property type="protein sequence ID" value="ETF02418.1"/>
    <property type="molecule type" value="Genomic_DNA"/>
</dbReference>
<dbReference type="AlphaFoldDB" id="V8QSU9"/>
<dbReference type="Proteomes" id="UP000018733">
    <property type="component" value="Unassembled WGS sequence"/>
</dbReference>
<reference evidence="2 3" key="1">
    <citation type="journal article" date="2014" name="Genome Announc.">
        <title>Draft Genome Sequence of Advenella kashmirensis Strain W13003, a Polycyclic Aromatic Hydrocarbon-Degrading Bacterium.</title>
        <authorList>
            <person name="Wang X."/>
            <person name="Jin D."/>
            <person name="Zhou L."/>
            <person name="Wu L."/>
            <person name="An W."/>
            <person name="Zhao L."/>
        </authorList>
    </citation>
    <scope>NUCLEOTIDE SEQUENCE [LARGE SCALE GENOMIC DNA]</scope>
    <source>
        <strain evidence="2 3">W13003</strain>
    </source>
</reference>
<accession>V8QSU9</accession>
<dbReference type="HOGENOM" id="CLU_1615511_0_0_4"/>
<dbReference type="RefSeq" id="WP_024006061.1">
    <property type="nucleotide sequence ID" value="NZ_KI650980.1"/>
</dbReference>
<gene>
    <name evidence="2" type="ORF">W822_15550</name>
</gene>
<dbReference type="PATRIC" id="fig|1424334.3.peg.3125"/>
<evidence type="ECO:0000313" key="2">
    <source>
        <dbReference type="EMBL" id="ETF02418.1"/>
    </source>
</evidence>
<organism evidence="2 3">
    <name type="scientific">Advenella kashmirensis W13003</name>
    <dbReference type="NCBI Taxonomy" id="1424334"/>
    <lineage>
        <taxon>Bacteria</taxon>
        <taxon>Pseudomonadati</taxon>
        <taxon>Pseudomonadota</taxon>
        <taxon>Betaproteobacteria</taxon>
        <taxon>Burkholderiales</taxon>
        <taxon>Alcaligenaceae</taxon>
    </lineage>
</organism>
<keyword evidence="3" id="KW-1185">Reference proteome</keyword>
<evidence type="ECO:0000313" key="3">
    <source>
        <dbReference type="Proteomes" id="UP000018733"/>
    </source>
</evidence>
<feature type="transmembrane region" description="Helical" evidence="1">
    <location>
        <begin position="82"/>
        <end position="101"/>
    </location>
</feature>
<keyword evidence="1" id="KW-0812">Transmembrane</keyword>
<proteinExistence type="predicted"/>
<keyword evidence="1" id="KW-0472">Membrane</keyword>
<evidence type="ECO:0000256" key="1">
    <source>
        <dbReference type="SAM" id="Phobius"/>
    </source>
</evidence>
<name>V8QSU9_9BURK</name>
<comment type="caution">
    <text evidence="2">The sequence shown here is derived from an EMBL/GenBank/DDBJ whole genome shotgun (WGS) entry which is preliminary data.</text>
</comment>
<sequence>MNTIPTHIYIDKNIASLEKTMSDNLARMEAIVANNVEANRVANENLKSRLDENNASFKATTAEMREINNDIRGYISNLRIQAISIAVGAVLGLAMLNYALVQNVTASFSLGQSLTGVVKNEAANQISNLLARISQSDSKIDKMNELLNRLISEHTTRSTAKPSP</sequence>
<keyword evidence="1" id="KW-1133">Transmembrane helix</keyword>
<protein>
    <submittedName>
        <fullName evidence="2">Uncharacterized protein</fullName>
    </submittedName>
</protein>